<evidence type="ECO:0000259" key="10">
    <source>
        <dbReference type="Pfam" id="PF12705"/>
    </source>
</evidence>
<comment type="caution">
    <text evidence="12">The sequence shown here is derived from an EMBL/GenBank/DDBJ whole genome shotgun (WGS) entry which is preliminary data.</text>
</comment>
<evidence type="ECO:0000256" key="4">
    <source>
        <dbReference type="ARBA" id="ARBA00022801"/>
    </source>
</evidence>
<dbReference type="GO" id="GO:0006281">
    <property type="term" value="P:DNA repair"/>
    <property type="evidence" value="ECO:0007669"/>
    <property type="project" value="UniProtKB-KW"/>
</dbReference>
<dbReference type="InterPro" id="IPR038726">
    <property type="entry name" value="PDDEXK_AddAB-type"/>
</dbReference>
<dbReference type="InterPro" id="IPR011335">
    <property type="entry name" value="Restrct_endonuc-II-like"/>
</dbReference>
<keyword evidence="2" id="KW-0547">Nucleotide-binding</keyword>
<keyword evidence="13" id="KW-1185">Reference proteome</keyword>
<keyword evidence="6" id="KW-0269">Exonuclease</keyword>
<keyword evidence="8" id="KW-0238">DNA-binding</keyword>
<evidence type="ECO:0000256" key="8">
    <source>
        <dbReference type="ARBA" id="ARBA00023125"/>
    </source>
</evidence>
<accession>A0A0F4LW49</accession>
<feature type="domain" description="PD-(D/E)XK endonuclease-like" evidence="10">
    <location>
        <begin position="782"/>
        <end position="1022"/>
    </location>
</feature>
<proteinExistence type="predicted"/>
<keyword evidence="1" id="KW-0540">Nuclease</keyword>
<dbReference type="RefSeq" id="WP_046316407.1">
    <property type="nucleotide sequence ID" value="NZ_JBHSZT010000001.1"/>
</dbReference>
<keyword evidence="7" id="KW-0067">ATP-binding</keyword>
<evidence type="ECO:0000313" key="12">
    <source>
        <dbReference type="EMBL" id="KJY61766.1"/>
    </source>
</evidence>
<feature type="domain" description="ATP-dependent helicase/deoxyribonuclease subunit B N-terminal" evidence="11">
    <location>
        <begin position="5"/>
        <end position="275"/>
    </location>
</feature>
<dbReference type="PANTHER" id="PTHR30591">
    <property type="entry name" value="RECBCD ENZYME SUBUNIT RECC"/>
    <property type="match status" value="1"/>
</dbReference>
<dbReference type="HOGENOM" id="CLU_007838_0_0_9"/>
<organism evidence="12 13">
    <name type="scientific">Bombilactobacillus mellifer</name>
    <dbReference type="NCBI Taxonomy" id="1218492"/>
    <lineage>
        <taxon>Bacteria</taxon>
        <taxon>Bacillati</taxon>
        <taxon>Bacillota</taxon>
        <taxon>Bacilli</taxon>
        <taxon>Lactobacillales</taxon>
        <taxon>Lactobacillaceae</taxon>
        <taxon>Bombilactobacillus</taxon>
    </lineage>
</organism>
<dbReference type="Pfam" id="PF21445">
    <property type="entry name" value="ADDB_N"/>
    <property type="match status" value="1"/>
</dbReference>
<dbReference type="PANTHER" id="PTHR30591:SF1">
    <property type="entry name" value="RECBCD ENZYME SUBUNIT RECC"/>
    <property type="match status" value="1"/>
</dbReference>
<dbReference type="Gene3D" id="3.40.50.300">
    <property type="entry name" value="P-loop containing nucleotide triphosphate hydrolases"/>
    <property type="match status" value="3"/>
</dbReference>
<dbReference type="Proteomes" id="UP000033558">
    <property type="component" value="Unassembled WGS sequence"/>
</dbReference>
<name>A0A0F4LW49_9LACO</name>
<dbReference type="InterPro" id="IPR011604">
    <property type="entry name" value="PDDEXK-like_dom_sf"/>
</dbReference>
<evidence type="ECO:0000256" key="6">
    <source>
        <dbReference type="ARBA" id="ARBA00022839"/>
    </source>
</evidence>
<dbReference type="EMBL" id="JXJQ01000008">
    <property type="protein sequence ID" value="KJY61766.1"/>
    <property type="molecule type" value="Genomic_DNA"/>
</dbReference>
<evidence type="ECO:0000259" key="11">
    <source>
        <dbReference type="Pfam" id="PF21445"/>
    </source>
</evidence>
<evidence type="ECO:0000313" key="13">
    <source>
        <dbReference type="Proteomes" id="UP000033558"/>
    </source>
</evidence>
<keyword evidence="3" id="KW-0227">DNA damage</keyword>
<dbReference type="GO" id="GO:0005524">
    <property type="term" value="F:ATP binding"/>
    <property type="evidence" value="ECO:0007669"/>
    <property type="project" value="UniProtKB-KW"/>
</dbReference>
<dbReference type="SUPFAM" id="SSF52540">
    <property type="entry name" value="P-loop containing nucleoside triphosphate hydrolases"/>
    <property type="match status" value="1"/>
</dbReference>
<evidence type="ECO:0000256" key="2">
    <source>
        <dbReference type="ARBA" id="ARBA00022741"/>
    </source>
</evidence>
<evidence type="ECO:0000256" key="9">
    <source>
        <dbReference type="ARBA" id="ARBA00023204"/>
    </source>
</evidence>
<evidence type="ECO:0000256" key="5">
    <source>
        <dbReference type="ARBA" id="ARBA00022806"/>
    </source>
</evidence>
<evidence type="ECO:0000256" key="3">
    <source>
        <dbReference type="ARBA" id="ARBA00022763"/>
    </source>
</evidence>
<keyword evidence="4" id="KW-0378">Hydrolase</keyword>
<dbReference type="GO" id="GO:0004386">
    <property type="term" value="F:helicase activity"/>
    <property type="evidence" value="ECO:0007669"/>
    <property type="project" value="UniProtKB-KW"/>
</dbReference>
<dbReference type="OrthoDB" id="9758506at2"/>
<protein>
    <submittedName>
        <fullName evidence="12">Uncharacterized protein</fullName>
    </submittedName>
</protein>
<keyword evidence="9" id="KW-0234">DNA repair</keyword>
<dbReference type="InterPro" id="IPR027417">
    <property type="entry name" value="P-loop_NTPase"/>
</dbReference>
<dbReference type="Pfam" id="PF12705">
    <property type="entry name" value="PDDEXK_1"/>
    <property type="match status" value="1"/>
</dbReference>
<sequence length="1158" mass="133705">MKLNFILGKAQNDNKAQLLQRLAVQAACYPTDQFIWLVPNHIAFEMEVSVLQSLQQQSGYFATNQIQVLSFSRLAWFYLREQPIYQQPRLTSTTQAMILARIVRDQSKQLRLYAGEAQRAGFITTLQEQIQQLLQNQITPTDLMQWQKQVQTQGDLKWKLADLQLIYQAYLTQVQGRYSDDNQLWQALDQYLSHDPHQTTTHYFVSDFAYFEVAEQQLLATMIRHSAEVQISLTLDHPYDKNQESIFFHRPRQVWQKLTQSARQAQVPVTNEVTQSLRVCPSLAMVDDFWIQQNTNLQQLTPVNLPDPQAVQIWVATSPQAEVAAVSTYIRQLVATQNYRYQDFLVLARDLTDYQQFLEPYFTNQGISYFLDLQHSMQSHAFKDLLDSLFDLYQNNLQYSDVFRLLKTELIVPANWPLTAYREAVDLCDNYVLAHGLRAADWLQEADFPNDSPSQTIQKQMAQINRIKHLIMAVYQEVQQIVTTQLNCQQACTKLYQLLEEFQVFANLKNWEQQAVKAGDIALSQQPQQIVNTFVAILDDYVTIFETAPFVVDEFRTVMDTGFENANYSTIPSVLDSVQISGLSAIHNNNRRITLIMGANDVDMPLQNHQDRLLTDDDLQTLQTIITEDVTLPQTSQDINSAEPYLHELAFLSGTERLIFTYATNKNDSVVQMSPYVKLLQEHFQIPVRPLNAANVTTEDEILHFVGSPIITANQVVAIYRQAQERGQTVAAPWQQLRTLLNQLPTHQTQLQKIWSALDYHNQPQPLQPQIARALYGDQLIVSISQLESFYQNPYEYFLHYGLNLKPRPEFKITPANQGTFYHEVLDETIKNLQQQQLSLNQLNEAQLAVVAHQVIQQVLQQKSFQVFSYDEKFARQRLIQTIQRSLEAIRRQTQLVPFYPFKTEVAFGQVGALHNIRPLTYQLNDHQSVVIRGRIDRIDRLTQYPDNYFVVDYKSGAHDFKYSDFYAGLDLQMMTYLASLLNDPSLMGEAAVPIGGFYFQLQDPIVKFEDLKGQPQTAHQKLFKQYSYKGLVIDKGQTGAQLAPDAQQASLIFPVNKNQRLKPNKTVSYAEFQLMLAYNRYLIMLAAEKILAGEISLSPVRLDKQRTTLQYSDYLPIMRFDAMLAENNYRLVRPLSKKDFLKRINQKLKEAGYADKI</sequence>
<dbReference type="InterPro" id="IPR049035">
    <property type="entry name" value="ADDB_N"/>
</dbReference>
<keyword evidence="5" id="KW-0347">Helicase</keyword>
<dbReference type="STRING" id="1218492.JG30_08180"/>
<evidence type="ECO:0000256" key="1">
    <source>
        <dbReference type="ARBA" id="ARBA00022722"/>
    </source>
</evidence>
<reference evidence="12 13" key="1">
    <citation type="submission" date="2015-01" db="EMBL/GenBank/DDBJ databases">
        <title>Comparative genomics of the lactic acid bacteria isolated from the honey bee gut.</title>
        <authorList>
            <person name="Ellegaard K.M."/>
            <person name="Tamarit D."/>
            <person name="Javelind E."/>
            <person name="Olofsson T."/>
            <person name="Andersson S.G."/>
            <person name="Vasquez A."/>
        </authorList>
    </citation>
    <scope>NUCLEOTIDE SEQUENCE [LARGE SCALE GENOMIC DNA]</scope>
    <source>
        <strain evidence="12 13">Bin4</strain>
    </source>
</reference>
<dbReference type="GO" id="GO:0006310">
    <property type="term" value="P:DNA recombination"/>
    <property type="evidence" value="ECO:0007669"/>
    <property type="project" value="TreeGrafter"/>
</dbReference>
<gene>
    <name evidence="12" type="ORF">JG30_08180</name>
</gene>
<dbReference type="AlphaFoldDB" id="A0A0F4LW49"/>
<dbReference type="PATRIC" id="fig|1218492.5.peg.956"/>
<evidence type="ECO:0000256" key="7">
    <source>
        <dbReference type="ARBA" id="ARBA00022840"/>
    </source>
</evidence>
<dbReference type="GO" id="GO:0003677">
    <property type="term" value="F:DNA binding"/>
    <property type="evidence" value="ECO:0007669"/>
    <property type="project" value="UniProtKB-KW"/>
</dbReference>
<dbReference type="Gene3D" id="3.90.320.10">
    <property type="match status" value="1"/>
</dbReference>
<dbReference type="SUPFAM" id="SSF52980">
    <property type="entry name" value="Restriction endonuclease-like"/>
    <property type="match status" value="1"/>
</dbReference>
<dbReference type="GO" id="GO:0004527">
    <property type="term" value="F:exonuclease activity"/>
    <property type="evidence" value="ECO:0007669"/>
    <property type="project" value="UniProtKB-KW"/>
</dbReference>